<name>A0AAN8K3D3_PATCE</name>
<protein>
    <submittedName>
        <fullName evidence="2">Uncharacterized protein</fullName>
    </submittedName>
</protein>
<organism evidence="2 3">
    <name type="scientific">Patella caerulea</name>
    <name type="common">Rayed Mediterranean limpet</name>
    <dbReference type="NCBI Taxonomy" id="87958"/>
    <lineage>
        <taxon>Eukaryota</taxon>
        <taxon>Metazoa</taxon>
        <taxon>Spiralia</taxon>
        <taxon>Lophotrochozoa</taxon>
        <taxon>Mollusca</taxon>
        <taxon>Gastropoda</taxon>
        <taxon>Patellogastropoda</taxon>
        <taxon>Patelloidea</taxon>
        <taxon>Patellidae</taxon>
        <taxon>Patella</taxon>
    </lineage>
</organism>
<evidence type="ECO:0000313" key="3">
    <source>
        <dbReference type="Proteomes" id="UP001347796"/>
    </source>
</evidence>
<proteinExistence type="predicted"/>
<evidence type="ECO:0000256" key="1">
    <source>
        <dbReference type="SAM" id="MobiDB-lite"/>
    </source>
</evidence>
<sequence length="110" mass="12554">MEIDMDDEVRDPDWIPEDRDSSTDEKTGVFGPETVCAPVQGKGGINESPRKKGVDKRMERILQPVDGMGDTIRVKREEIIQGMVFAKSLRERDIEREKLQNTARKITPLK</sequence>
<feature type="region of interest" description="Disordered" evidence="1">
    <location>
        <begin position="1"/>
        <end position="56"/>
    </location>
</feature>
<gene>
    <name evidence="2" type="ORF">SNE40_003625</name>
</gene>
<feature type="compositionally biased region" description="Basic and acidic residues" evidence="1">
    <location>
        <begin position="11"/>
        <end position="27"/>
    </location>
</feature>
<accession>A0AAN8K3D3</accession>
<keyword evidence="3" id="KW-1185">Reference proteome</keyword>
<reference evidence="2 3" key="1">
    <citation type="submission" date="2024-01" db="EMBL/GenBank/DDBJ databases">
        <title>The genome of the rayed Mediterranean limpet Patella caerulea (Linnaeus, 1758).</title>
        <authorList>
            <person name="Anh-Thu Weber A."/>
            <person name="Halstead-Nussloch G."/>
        </authorList>
    </citation>
    <scope>NUCLEOTIDE SEQUENCE [LARGE SCALE GENOMIC DNA]</scope>
    <source>
        <strain evidence="2">AATW-2023a</strain>
        <tissue evidence="2">Whole specimen</tissue>
    </source>
</reference>
<dbReference type="Proteomes" id="UP001347796">
    <property type="component" value="Unassembled WGS sequence"/>
</dbReference>
<evidence type="ECO:0000313" key="2">
    <source>
        <dbReference type="EMBL" id="KAK6192083.1"/>
    </source>
</evidence>
<dbReference type="AlphaFoldDB" id="A0AAN8K3D3"/>
<comment type="caution">
    <text evidence="2">The sequence shown here is derived from an EMBL/GenBank/DDBJ whole genome shotgun (WGS) entry which is preliminary data.</text>
</comment>
<dbReference type="EMBL" id="JAZGQO010000002">
    <property type="protein sequence ID" value="KAK6192083.1"/>
    <property type="molecule type" value="Genomic_DNA"/>
</dbReference>
<feature type="compositionally biased region" description="Acidic residues" evidence="1">
    <location>
        <begin position="1"/>
        <end position="10"/>
    </location>
</feature>